<protein>
    <recommendedName>
        <fullName evidence="1">Dual specificity/tyrosine protein phosphatase N-terminal domain-containing protein</fullName>
    </recommendedName>
</protein>
<organism evidence="3">
    <name type="scientific">Perkinsus marinus (strain ATCC 50983 / TXsc)</name>
    <dbReference type="NCBI Taxonomy" id="423536"/>
    <lineage>
        <taxon>Eukaryota</taxon>
        <taxon>Sar</taxon>
        <taxon>Alveolata</taxon>
        <taxon>Perkinsozoa</taxon>
        <taxon>Perkinsea</taxon>
        <taxon>Perkinsida</taxon>
        <taxon>Perkinsidae</taxon>
        <taxon>Perkinsus</taxon>
    </lineage>
</organism>
<feature type="non-terminal residue" evidence="2">
    <location>
        <position position="1"/>
    </location>
</feature>
<dbReference type="Pfam" id="PF14671">
    <property type="entry name" value="DSPn"/>
    <property type="match status" value="1"/>
</dbReference>
<dbReference type="Proteomes" id="UP000007800">
    <property type="component" value="Unassembled WGS sequence"/>
</dbReference>
<accession>C5KM73</accession>
<dbReference type="RefSeq" id="XP_002782639.1">
    <property type="nucleotide sequence ID" value="XM_002782593.1"/>
</dbReference>
<dbReference type="AlphaFoldDB" id="C5KM73"/>
<dbReference type="SUPFAM" id="SSF52799">
    <property type="entry name" value="(Phosphotyrosine protein) phosphatases II"/>
    <property type="match status" value="1"/>
</dbReference>
<sequence length="58" mass="6779">PILLNIDNELVYNRFYKDFGPLNLAQITTYLLELRSLLESGAREDRLVVHYCSSHPEK</sequence>
<dbReference type="Gene3D" id="3.90.190.10">
    <property type="entry name" value="Protein tyrosine phosphatase superfamily"/>
    <property type="match status" value="1"/>
</dbReference>
<dbReference type="GeneID" id="9044807"/>
<name>C5KM73_PERM5</name>
<gene>
    <name evidence="2" type="ORF">Pmar_PMAR021188</name>
</gene>
<feature type="domain" description="Dual specificity/tyrosine protein phosphatase N-terminal" evidence="1">
    <location>
        <begin position="4"/>
        <end position="57"/>
    </location>
</feature>
<dbReference type="InParanoid" id="C5KM73"/>
<feature type="non-terminal residue" evidence="2">
    <location>
        <position position="58"/>
    </location>
</feature>
<evidence type="ECO:0000313" key="2">
    <source>
        <dbReference type="EMBL" id="EER14434.1"/>
    </source>
</evidence>
<dbReference type="OrthoDB" id="442453at2759"/>
<evidence type="ECO:0000259" key="1">
    <source>
        <dbReference type="Pfam" id="PF14671"/>
    </source>
</evidence>
<evidence type="ECO:0000313" key="3">
    <source>
        <dbReference type="Proteomes" id="UP000007800"/>
    </source>
</evidence>
<dbReference type="InterPro" id="IPR029021">
    <property type="entry name" value="Prot-tyrosine_phosphatase-like"/>
</dbReference>
<dbReference type="EMBL" id="GG674250">
    <property type="protein sequence ID" value="EER14434.1"/>
    <property type="molecule type" value="Genomic_DNA"/>
</dbReference>
<keyword evidence="3" id="KW-1185">Reference proteome</keyword>
<reference evidence="2 3" key="1">
    <citation type="submission" date="2008-07" db="EMBL/GenBank/DDBJ databases">
        <authorList>
            <person name="El-Sayed N."/>
            <person name="Caler E."/>
            <person name="Inman J."/>
            <person name="Amedeo P."/>
            <person name="Hass B."/>
            <person name="Wortman J."/>
        </authorList>
    </citation>
    <scope>NUCLEOTIDE SEQUENCE [LARGE SCALE GENOMIC DNA]</scope>
    <source>
        <strain evidence="3">ATCC 50983 / TXsc</strain>
    </source>
</reference>
<proteinExistence type="predicted"/>
<dbReference type="InterPro" id="IPR029260">
    <property type="entry name" value="DSPn"/>
</dbReference>